<protein>
    <recommendedName>
        <fullName evidence="4">Type 4 fimbrial biogenesis protein PilX N-terminal domain-containing protein</fullName>
    </recommendedName>
</protein>
<name>A0A1F6V193_9BACT</name>
<evidence type="ECO:0000313" key="3">
    <source>
        <dbReference type="Proteomes" id="UP000177602"/>
    </source>
</evidence>
<dbReference type="Proteomes" id="UP000177602">
    <property type="component" value="Unassembled WGS sequence"/>
</dbReference>
<accession>A0A1F6V193</accession>
<sequence length="162" mass="17371">MIKGYSQKNKRPVPYRRHKSSGSGFVILFAVTLSSIILAISLGVANIALKEIKFGTSARDTNNAFFASDTAIEYVLFQDKMSPGPGPLFTPSPGTSETRSYVVSGLGDAGTSCAQVSVLKDNTVPPDIKTTIISKGYNSGTQDGLCVSTNPDRIERELKITY</sequence>
<keyword evidence="1" id="KW-0472">Membrane</keyword>
<gene>
    <name evidence="2" type="ORF">A2818_01230</name>
</gene>
<organism evidence="2 3">
    <name type="scientific">Candidatus Nomurabacteria bacterium RIFCSPHIGHO2_01_FULL_40_12</name>
    <dbReference type="NCBI Taxonomy" id="1801737"/>
    <lineage>
        <taxon>Bacteria</taxon>
        <taxon>Candidatus Nomuraibacteriota</taxon>
    </lineage>
</organism>
<feature type="transmembrane region" description="Helical" evidence="1">
    <location>
        <begin position="21"/>
        <end position="49"/>
    </location>
</feature>
<reference evidence="2 3" key="1">
    <citation type="journal article" date="2016" name="Nat. Commun.">
        <title>Thousands of microbial genomes shed light on interconnected biogeochemical processes in an aquifer system.</title>
        <authorList>
            <person name="Anantharaman K."/>
            <person name="Brown C.T."/>
            <person name="Hug L.A."/>
            <person name="Sharon I."/>
            <person name="Castelle C.J."/>
            <person name="Probst A.J."/>
            <person name="Thomas B.C."/>
            <person name="Singh A."/>
            <person name="Wilkins M.J."/>
            <person name="Karaoz U."/>
            <person name="Brodie E.L."/>
            <person name="Williams K.H."/>
            <person name="Hubbard S.S."/>
            <person name="Banfield J.F."/>
        </authorList>
    </citation>
    <scope>NUCLEOTIDE SEQUENCE [LARGE SCALE GENOMIC DNA]</scope>
</reference>
<dbReference type="STRING" id="1801737.A2818_01230"/>
<dbReference type="EMBL" id="MFTN01000006">
    <property type="protein sequence ID" value="OGI63319.1"/>
    <property type="molecule type" value="Genomic_DNA"/>
</dbReference>
<evidence type="ECO:0000313" key="2">
    <source>
        <dbReference type="EMBL" id="OGI63319.1"/>
    </source>
</evidence>
<evidence type="ECO:0008006" key="4">
    <source>
        <dbReference type="Google" id="ProtNLM"/>
    </source>
</evidence>
<comment type="caution">
    <text evidence="2">The sequence shown here is derived from an EMBL/GenBank/DDBJ whole genome shotgun (WGS) entry which is preliminary data.</text>
</comment>
<keyword evidence="1" id="KW-1133">Transmembrane helix</keyword>
<keyword evidence="1" id="KW-0812">Transmembrane</keyword>
<evidence type="ECO:0000256" key="1">
    <source>
        <dbReference type="SAM" id="Phobius"/>
    </source>
</evidence>
<proteinExistence type="predicted"/>
<dbReference type="AlphaFoldDB" id="A0A1F6V193"/>